<evidence type="ECO:0000256" key="3">
    <source>
        <dbReference type="ARBA" id="ARBA00009361"/>
    </source>
</evidence>
<comment type="subcellular location">
    <subcellularLocation>
        <location evidence="2">Plastid</location>
        <location evidence="2">Chloroplast stroma</location>
    </subcellularLocation>
</comment>
<dbReference type="GO" id="GO:0009570">
    <property type="term" value="C:chloroplast stroma"/>
    <property type="evidence" value="ECO:0007669"/>
    <property type="project" value="UniProtKB-SubCell"/>
</dbReference>
<keyword evidence="6" id="KW-0934">Plastid</keyword>
<evidence type="ECO:0000256" key="8">
    <source>
        <dbReference type="ARBA" id="ARBA00022840"/>
    </source>
</evidence>
<comment type="caution">
    <text evidence="10">The sequence shown here is derived from an EMBL/GenBank/DDBJ whole genome shotgun (WGS) entry which is preliminary data.</text>
</comment>
<gene>
    <name evidence="10" type="ORF">POTOM_060232</name>
</gene>
<dbReference type="InterPro" id="IPR056777">
    <property type="entry name" value="Ycf2_N"/>
</dbReference>
<comment type="function">
    <text evidence="1">Probable ATPase of unknown function. Its presence in a non-photosynthetic plant (Epifagus virginiana) and experiments in tobacco indicate that it has an essential function which is probably not related to photosynthesis.</text>
</comment>
<keyword evidence="11" id="KW-1185">Reference proteome</keyword>
<evidence type="ECO:0000259" key="9">
    <source>
        <dbReference type="Pfam" id="PF05695"/>
    </source>
</evidence>
<evidence type="ECO:0000313" key="10">
    <source>
        <dbReference type="EMBL" id="KAG6736847.1"/>
    </source>
</evidence>
<evidence type="ECO:0000256" key="7">
    <source>
        <dbReference type="ARBA" id="ARBA00022741"/>
    </source>
</evidence>
<dbReference type="Pfam" id="PF05695">
    <property type="entry name" value="Ycf2"/>
    <property type="match status" value="1"/>
</dbReference>
<dbReference type="EMBL" id="JAAWWB010000449">
    <property type="protein sequence ID" value="KAG6736847.1"/>
    <property type="molecule type" value="Genomic_DNA"/>
</dbReference>
<evidence type="ECO:0000256" key="4">
    <source>
        <dbReference type="ARBA" id="ARBA00018950"/>
    </source>
</evidence>
<dbReference type="AlphaFoldDB" id="A0A8X7XU53"/>
<accession>A0A8X7XU53</accession>
<dbReference type="PANTHER" id="PTHR33078:SF92">
    <property type="entry name" value="PROTEIN YCF2"/>
    <property type="match status" value="1"/>
</dbReference>
<geneLocation type="mitochondrion" evidence="10"/>
<name>A0A8X7XU53_POPTO</name>
<evidence type="ECO:0000256" key="2">
    <source>
        <dbReference type="ARBA" id="ARBA00004470"/>
    </source>
</evidence>
<organism evidence="10 11">
    <name type="scientific">Populus tomentosa</name>
    <name type="common">Chinese white poplar</name>
    <dbReference type="NCBI Taxonomy" id="118781"/>
    <lineage>
        <taxon>Eukaryota</taxon>
        <taxon>Viridiplantae</taxon>
        <taxon>Streptophyta</taxon>
        <taxon>Embryophyta</taxon>
        <taxon>Tracheophyta</taxon>
        <taxon>Spermatophyta</taxon>
        <taxon>Magnoliopsida</taxon>
        <taxon>eudicotyledons</taxon>
        <taxon>Gunneridae</taxon>
        <taxon>Pentapetalae</taxon>
        <taxon>rosids</taxon>
        <taxon>fabids</taxon>
        <taxon>Malpighiales</taxon>
        <taxon>Salicaceae</taxon>
        <taxon>Saliceae</taxon>
        <taxon>Populus</taxon>
    </lineage>
</organism>
<sequence>MTTFPITRFNPYLRTPHAPSLNLRCCHHRMSLNGLIHARQVTPELLSQRALKALIENPSNRAFYQMLKVDMRARSEDFSSDLSSLIFCEQFPSLFFPFGLGLPKRKTQWNLISEISRYLVRTHLLFVSRAYSELQTEFEKVKSLMIPSYMIELRKLLDRYPTSELNSFWLKNLFLVALEQLGDLLEEIRGSASGGNMLWGGGPAYGVKSIRSKKKFLNINLIDLIRSPFSQTSVGYSNSLTSVASPRVAKEAAASISDLRYAISFSCRGKLKRRTSMNAAIRRSTGFLAYARLRTLSLAYAPRKIVDRKALLRTKTAPSLYPSRLLPQSFAGPSLFFSLELFRGPDRVRIPELLTDGPSLTSLESTMPLFPSRKLLDGTGSYWLNALVRSLTRPRIGIAARYRVRAGRRLIRPCVGSDLAVREGTDILNDRNKTGPIILSKSLATTYADKAKTAPSLRHFASVCTLCSQKRSSKAPLGTLKCKSSFREGLLCSLTSDLSKRCLLRRGDISWSIYLGVLFETNVPARSHLEGRDQLSGMEEAEKLHFLTFSFFSPFL</sequence>
<keyword evidence="10" id="KW-0496">Mitochondrion</keyword>
<dbReference type="OrthoDB" id="1679628at2759"/>
<comment type="similarity">
    <text evidence="3">Belongs to the Ycf2 family.</text>
</comment>
<proteinExistence type="inferred from homology"/>
<dbReference type="GO" id="GO:0005524">
    <property type="term" value="F:ATP binding"/>
    <property type="evidence" value="ECO:0007669"/>
    <property type="project" value="UniProtKB-KW"/>
</dbReference>
<evidence type="ECO:0000313" key="11">
    <source>
        <dbReference type="Proteomes" id="UP000886885"/>
    </source>
</evidence>
<dbReference type="Proteomes" id="UP000886885">
    <property type="component" value="Unassembled WGS sequence"/>
</dbReference>
<protein>
    <recommendedName>
        <fullName evidence="4">Protein Ycf2</fullName>
    </recommendedName>
</protein>
<evidence type="ECO:0000256" key="1">
    <source>
        <dbReference type="ARBA" id="ARBA00002329"/>
    </source>
</evidence>
<dbReference type="PANTHER" id="PTHR33078">
    <property type="entry name" value="PROTEIN YCF2-RELATED"/>
    <property type="match status" value="1"/>
</dbReference>
<evidence type="ECO:0000256" key="6">
    <source>
        <dbReference type="ARBA" id="ARBA00022640"/>
    </source>
</evidence>
<keyword evidence="7" id="KW-0547">Nucleotide-binding</keyword>
<keyword evidence="8" id="KW-0067">ATP-binding</keyword>
<reference evidence="10" key="1">
    <citation type="journal article" date="2020" name="bioRxiv">
        <title>Hybrid origin of Populus tomentosa Carr. identified through genome sequencing and phylogenomic analysis.</title>
        <authorList>
            <person name="An X."/>
            <person name="Gao K."/>
            <person name="Chen Z."/>
            <person name="Li J."/>
            <person name="Yang X."/>
            <person name="Yang X."/>
            <person name="Zhou J."/>
            <person name="Guo T."/>
            <person name="Zhao T."/>
            <person name="Huang S."/>
            <person name="Miao D."/>
            <person name="Khan W.U."/>
            <person name="Rao P."/>
            <person name="Ye M."/>
            <person name="Lei B."/>
            <person name="Liao W."/>
            <person name="Wang J."/>
            <person name="Ji L."/>
            <person name="Li Y."/>
            <person name="Guo B."/>
            <person name="Mustafa N.S."/>
            <person name="Li S."/>
            <person name="Yun Q."/>
            <person name="Keller S.R."/>
            <person name="Mao J."/>
            <person name="Zhang R."/>
            <person name="Strauss S.H."/>
        </authorList>
    </citation>
    <scope>NUCLEOTIDE SEQUENCE</scope>
    <source>
        <strain evidence="10">GM15</strain>
        <tissue evidence="10">Leaf</tissue>
    </source>
</reference>
<evidence type="ECO:0000256" key="5">
    <source>
        <dbReference type="ARBA" id="ARBA00022528"/>
    </source>
</evidence>
<feature type="domain" description="Ycf2 N-terminal" evidence="9">
    <location>
        <begin position="115"/>
        <end position="225"/>
    </location>
</feature>
<keyword evidence="5" id="KW-0150">Chloroplast</keyword>